<comment type="caution">
    <text evidence="4">The sequence shown here is derived from an EMBL/GenBank/DDBJ whole genome shotgun (WGS) entry which is preliminary data.</text>
</comment>
<evidence type="ECO:0008006" key="5">
    <source>
        <dbReference type="Google" id="ProtNLM"/>
    </source>
</evidence>
<reference evidence="4" key="1">
    <citation type="submission" date="2018-07" db="EMBL/GenBank/DDBJ databases">
        <authorList>
            <consortium name="PulseNet: The National Subtyping Network for Foodborne Disease Surveillance"/>
            <person name="Tarr C.L."/>
            <person name="Trees E."/>
            <person name="Katz L.S."/>
            <person name="Carleton-Romer H.A."/>
            <person name="Stroika S."/>
            <person name="Kucerova Z."/>
            <person name="Roache K.F."/>
            <person name="Sabol A.L."/>
            <person name="Besser J."/>
            <person name="Gerner-Smidt P."/>
        </authorList>
    </citation>
    <scope>NUCLEOTIDE SEQUENCE</scope>
    <source>
        <strain evidence="4">PNUSAS031704</strain>
    </source>
</reference>
<protein>
    <recommendedName>
        <fullName evidence="5">Fimbrial protein</fullName>
    </recommendedName>
</protein>
<comment type="similarity">
    <text evidence="2">Belongs to the fimbrial K88 protein family.</text>
</comment>
<dbReference type="GO" id="GO:0009289">
    <property type="term" value="C:pilus"/>
    <property type="evidence" value="ECO:0007669"/>
    <property type="project" value="InterPro"/>
</dbReference>
<dbReference type="InterPro" id="IPR003467">
    <property type="entry name" value="Fimbrial_K88_FaeH"/>
</dbReference>
<dbReference type="AlphaFoldDB" id="A0A5T4LQS8"/>
<name>A0A5T4LQS8_SALER</name>
<evidence type="ECO:0000256" key="2">
    <source>
        <dbReference type="ARBA" id="ARBA00049989"/>
    </source>
</evidence>
<dbReference type="Pfam" id="PF02432">
    <property type="entry name" value="Fimbrial_K88"/>
    <property type="match status" value="1"/>
</dbReference>
<feature type="signal peptide" evidence="3">
    <location>
        <begin position="1"/>
        <end position="21"/>
    </location>
</feature>
<accession>A0A5T4LQS8</accession>
<proteinExistence type="inferred from homology"/>
<evidence type="ECO:0000256" key="3">
    <source>
        <dbReference type="SAM" id="SignalP"/>
    </source>
</evidence>
<dbReference type="EMBL" id="AAGACD010000016">
    <property type="protein sequence ID" value="EBL7519102.1"/>
    <property type="molecule type" value="Genomic_DNA"/>
</dbReference>
<dbReference type="GO" id="GO:0007155">
    <property type="term" value="P:cell adhesion"/>
    <property type="evidence" value="ECO:0007669"/>
    <property type="project" value="InterPro"/>
</dbReference>
<evidence type="ECO:0000256" key="1">
    <source>
        <dbReference type="ARBA" id="ARBA00022729"/>
    </source>
</evidence>
<sequence>MKKTLLAVALAASALSGQALAWTNGSTGGSFELGGTFIAEALPTQVWEAELGQSPVLDADFNNKDTTVIIPVMADIPVLGMRVADTGGLIQPVTGSTNNPEIKYSGGYDVAALSNGVGSVMLDVIDAGSNTKIGTLEAKLTTAALGSQKNNTATTAAVRSIFADNAGNPRVFKNGVSSTAGGAIQTPSEVKALITKMFPDALTNFNDQSGTEASVAQAQNFNISTATHSGAYASGIESGSDITISLDTPLSADTKWKASFPIIISYL</sequence>
<evidence type="ECO:0000313" key="4">
    <source>
        <dbReference type="EMBL" id="EBL7519102.1"/>
    </source>
</evidence>
<organism evidence="4">
    <name type="scientific">Salmonella enterica</name>
    <name type="common">Salmonella choleraesuis</name>
    <dbReference type="NCBI Taxonomy" id="28901"/>
    <lineage>
        <taxon>Bacteria</taxon>
        <taxon>Pseudomonadati</taxon>
        <taxon>Pseudomonadota</taxon>
        <taxon>Gammaproteobacteria</taxon>
        <taxon>Enterobacterales</taxon>
        <taxon>Enterobacteriaceae</taxon>
        <taxon>Salmonella</taxon>
    </lineage>
</organism>
<feature type="chain" id="PRO_5026033552" description="Fimbrial protein" evidence="3">
    <location>
        <begin position="22"/>
        <end position="267"/>
    </location>
</feature>
<keyword evidence="1 3" id="KW-0732">Signal</keyword>
<gene>
    <name evidence="4" type="ORF">C1B90_24085</name>
</gene>